<dbReference type="InterPro" id="IPR036691">
    <property type="entry name" value="Endo/exonu/phosph_ase_sf"/>
</dbReference>
<dbReference type="SUPFAM" id="SSF56219">
    <property type="entry name" value="DNase I-like"/>
    <property type="match status" value="1"/>
</dbReference>
<sequence length="96" mass="10749">MMAICTLNARKLASEVRIEDLMTQARNIKYDVIGLTDTRRCRSLHANLETAKELFHGTCNSRGVCGVGVLVPILAYQPSLPSLLGYWYHTRLGVQK</sequence>
<keyword evidence="1" id="KW-1185">Reference proteome</keyword>
<organism evidence="1 2">
    <name type="scientific">Haemonchus contortus</name>
    <name type="common">Barber pole worm</name>
    <dbReference type="NCBI Taxonomy" id="6289"/>
    <lineage>
        <taxon>Eukaryota</taxon>
        <taxon>Metazoa</taxon>
        <taxon>Ecdysozoa</taxon>
        <taxon>Nematoda</taxon>
        <taxon>Chromadorea</taxon>
        <taxon>Rhabditida</taxon>
        <taxon>Rhabditina</taxon>
        <taxon>Rhabditomorpha</taxon>
        <taxon>Strongyloidea</taxon>
        <taxon>Trichostrongylidae</taxon>
        <taxon>Haemonchus</taxon>
    </lineage>
</organism>
<evidence type="ECO:0000313" key="2">
    <source>
        <dbReference type="WBParaSite" id="HCON_00191140-00001"/>
    </source>
</evidence>
<dbReference type="Proteomes" id="UP000025227">
    <property type="component" value="Unplaced"/>
</dbReference>
<proteinExistence type="predicted"/>
<protein>
    <submittedName>
        <fullName evidence="2">Endo/exonuclease/phosphatase domain-containing protein</fullName>
    </submittedName>
</protein>
<reference evidence="2" key="1">
    <citation type="submission" date="2020-12" db="UniProtKB">
        <authorList>
            <consortium name="WormBaseParasite"/>
        </authorList>
    </citation>
    <scope>IDENTIFICATION</scope>
    <source>
        <strain evidence="2">MHco3</strain>
    </source>
</reference>
<dbReference type="OMA" id="MAICTLN"/>
<dbReference type="AlphaFoldDB" id="A0A7I4Z8H6"/>
<name>A0A7I4Z8H6_HAECO</name>
<dbReference type="OrthoDB" id="6778851at2759"/>
<dbReference type="WBParaSite" id="HCON_00191140-00001">
    <property type="protein sequence ID" value="HCON_00191140-00001"/>
    <property type="gene ID" value="HCON_00191140"/>
</dbReference>
<evidence type="ECO:0000313" key="1">
    <source>
        <dbReference type="Proteomes" id="UP000025227"/>
    </source>
</evidence>
<accession>A0A7I4Z8H6</accession>